<evidence type="ECO:0000259" key="5">
    <source>
        <dbReference type="Pfam" id="PF07859"/>
    </source>
</evidence>
<keyword evidence="2" id="KW-0378">Hydrolase</keyword>
<reference evidence="9" key="4">
    <citation type="submission" date="2019-12" db="UniProtKB">
        <authorList>
            <consortium name="WormBaseParasite"/>
        </authorList>
    </citation>
    <scope>IDENTIFICATION</scope>
</reference>
<feature type="active site" evidence="3">
    <location>
        <position position="390"/>
    </location>
</feature>
<evidence type="ECO:0000313" key="8">
    <source>
        <dbReference type="Proteomes" id="UP000006672"/>
    </source>
</evidence>
<dbReference type="RefSeq" id="XP_001897850.2">
    <property type="nucleotide sequence ID" value="XM_001897815.2"/>
</dbReference>
<evidence type="ECO:0000256" key="2">
    <source>
        <dbReference type="ARBA" id="ARBA00022801"/>
    </source>
</evidence>
<name>A0A0I9N517_BRUMA</name>
<feature type="active site" evidence="3">
    <location>
        <position position="230"/>
    </location>
</feature>
<evidence type="ECO:0000313" key="9">
    <source>
        <dbReference type="WBParaSite" id="Bm3410.1"/>
    </source>
</evidence>
<dbReference type="KEGG" id="bmy:BM_BM3410"/>
<dbReference type="EMBL" id="CAAKNF010000196">
    <property type="protein sequence ID" value="VIO88643.1"/>
    <property type="molecule type" value="Genomic_DNA"/>
</dbReference>
<dbReference type="GO" id="GO:0016020">
    <property type="term" value="C:membrane"/>
    <property type="evidence" value="ECO:0007669"/>
    <property type="project" value="InterPro"/>
</dbReference>
<dbReference type="GeneID" id="6101767"/>
<accession>A0A4E9EYJ8</accession>
<dbReference type="InterPro" id="IPR029058">
    <property type="entry name" value="AB_hydrolase_fold"/>
</dbReference>
<evidence type="ECO:0000256" key="1">
    <source>
        <dbReference type="ARBA" id="ARBA00010515"/>
    </source>
</evidence>
<dbReference type="SUPFAM" id="SSF53474">
    <property type="entry name" value="alpha/beta-Hydrolases"/>
    <property type="match status" value="1"/>
</dbReference>
<comment type="similarity">
    <text evidence="1">Belongs to the 'GDXG' lipolytic enzyme family.</text>
</comment>
<dbReference type="STRING" id="6279.A0A0I9N517"/>
<reference evidence="7" key="3">
    <citation type="submission" date="2019-04" db="EMBL/GenBank/DDBJ databases">
        <authorList>
            <person name="Howe K."/>
            <person name="Paulini M."/>
            <person name="Williams G."/>
        </authorList>
    </citation>
    <scope>NUCLEOTIDE SEQUENCE [LARGE SCALE GENOMIC DNA]</scope>
    <source>
        <strain evidence="7">FR3</strain>
    </source>
</reference>
<keyword evidence="4" id="KW-1133">Transmembrane helix</keyword>
<feature type="transmembrane region" description="Helical" evidence="4">
    <location>
        <begin position="35"/>
        <end position="64"/>
    </location>
</feature>
<evidence type="ECO:0000313" key="7">
    <source>
        <dbReference type="EMBL" id="VIO88643.1"/>
    </source>
</evidence>
<reference evidence="6 8" key="1">
    <citation type="journal article" date="2007" name="Science">
        <title>Draft genome of the filarial nematode parasite Brugia malayi.</title>
        <authorList>
            <person name="Ghedin E."/>
            <person name="Wang S."/>
            <person name="Spiro D."/>
            <person name="Caler E."/>
            <person name="Zhao Q."/>
            <person name="Crabtree J."/>
            <person name="Allen J.E."/>
            <person name="Delcher A.L."/>
            <person name="Guiliano D.B."/>
            <person name="Miranda-Saavedra D."/>
            <person name="Angiuoli S.V."/>
            <person name="Creasy T."/>
            <person name="Amedeo P."/>
            <person name="Haas B."/>
            <person name="El-Sayed N.M."/>
            <person name="Wortman J.R."/>
            <person name="Feldblyum T."/>
            <person name="Tallon L."/>
            <person name="Schatz M."/>
            <person name="Shumway M."/>
            <person name="Koo H."/>
            <person name="Salzberg S.L."/>
            <person name="Schobel S."/>
            <person name="Pertea M."/>
            <person name="Pop M."/>
            <person name="White O."/>
            <person name="Barton G.J."/>
            <person name="Carlow C.K."/>
            <person name="Crawford M.J."/>
            <person name="Daub J."/>
            <person name="Dimmic M.W."/>
            <person name="Estes C.F."/>
            <person name="Foster J.M."/>
            <person name="Ganatra M."/>
            <person name="Gregory W.F."/>
            <person name="Johnson N.M."/>
            <person name="Jin J."/>
            <person name="Komuniecki R."/>
            <person name="Korf I."/>
            <person name="Kumar S."/>
            <person name="Laney S."/>
            <person name="Li B.W."/>
            <person name="Li W."/>
            <person name="Lindblom T.H."/>
            <person name="Lustigman S."/>
            <person name="Ma D."/>
            <person name="Maina C.V."/>
            <person name="Martin D.M."/>
            <person name="McCarter J.P."/>
            <person name="McReynolds L."/>
            <person name="Mitreva M."/>
            <person name="Nutman T.B."/>
            <person name="Parkinson J."/>
            <person name="Peregrin-Alvarez J.M."/>
            <person name="Poole C."/>
            <person name="Ren Q."/>
            <person name="Saunders L."/>
            <person name="Sluder A.E."/>
            <person name="Smith K."/>
            <person name="Stanke M."/>
            <person name="Unnasch T.R."/>
            <person name="Ware J."/>
            <person name="Wei A.D."/>
            <person name="Weil G."/>
            <person name="Williams D.J."/>
            <person name="Zhang Y."/>
            <person name="Williams S.A."/>
            <person name="Fraser-Liggett C."/>
            <person name="Slatko B."/>
            <person name="Blaxter M.L."/>
            <person name="Scott A.L."/>
        </authorList>
    </citation>
    <scope>NUCLEOTIDE SEQUENCE</scope>
    <source>
        <strain evidence="6 8">FR3</strain>
    </source>
</reference>
<organism evidence="6">
    <name type="scientific">Brugia malayi</name>
    <name type="common">Filarial nematode worm</name>
    <dbReference type="NCBI Taxonomy" id="6279"/>
    <lineage>
        <taxon>Eukaryota</taxon>
        <taxon>Metazoa</taxon>
        <taxon>Ecdysozoa</taxon>
        <taxon>Nematoda</taxon>
        <taxon>Chromadorea</taxon>
        <taxon>Rhabditida</taxon>
        <taxon>Spirurina</taxon>
        <taxon>Spiruromorpha</taxon>
        <taxon>Filarioidea</taxon>
        <taxon>Onchocercidae</taxon>
        <taxon>Brugia</taxon>
    </lineage>
</organism>
<dbReference type="PANTHER" id="PTHR48081:SF8">
    <property type="entry name" value="ALPHA_BETA HYDROLASE FOLD-3 DOMAIN-CONTAINING PROTEIN-RELATED"/>
    <property type="match status" value="1"/>
</dbReference>
<dbReference type="CTD" id="6101767"/>
<feature type="active site" evidence="3">
    <location>
        <position position="420"/>
    </location>
</feature>
<evidence type="ECO:0000313" key="10">
    <source>
        <dbReference type="WormBase" id="Bm3410"/>
    </source>
</evidence>
<dbReference type="InterPro" id="IPR017157">
    <property type="entry name" value="Arylacetamide_deacetylase"/>
</dbReference>
<protein>
    <submittedName>
        <fullName evidence="9">Alpha/beta hydrolase fold-3 domain-containing protein</fullName>
    </submittedName>
    <submittedName>
        <fullName evidence="6">Bm3410</fullName>
    </submittedName>
</protein>
<sequence length="450" mass="52839">MLSFSFIDSFHLSKIFPVPLLTPETNVIQVLRYGFGWILVNVIITLAAIILLIAFFIIFFAFYFPHPYDIHDRWKLICIDGLLRLSNEYIGEIVHFLFGPRYRNILTRIIFSVPRLFHLYSPNWLTIRNEIVANIKVRVYYPKKRRSNAMILYLHGGGWTTLKPVDYDDLILYIIKHLGMLIISVDYRRSPEYLYPIPIDDCEAVYRELVTIDYKRYGIDPTQIFVMGDSAGGNIAAVLAQRQLRANFQKPKSQILIYPTIHPFDFQSPSYQQYQKFFPGCSMLNPRMMAQWYLHYLGIPVTHKNTQKLLQNKHIRREGKEADKLRSIIDHNLLPISFINETDKKFEMELEDDYLCDALSKHVYNPDLSPIMGTNLEGLSDAMIITAGYDILRDEGTLYVRLLKSFNVSVCWKHYYQSYHGILNMFFSKEKLKVLRDIIDFIELQQLNEN</sequence>
<dbReference type="Gene3D" id="3.40.50.1820">
    <property type="entry name" value="alpha/beta hydrolase"/>
    <property type="match status" value="1"/>
</dbReference>
<dbReference type="EMBL" id="LN856924">
    <property type="protein sequence ID" value="CTP81070.1"/>
    <property type="molecule type" value="Genomic_DNA"/>
</dbReference>
<dbReference type="PIRSF" id="PIRSF037251">
    <property type="entry name" value="Arylacetamide_deacetylase"/>
    <property type="match status" value="1"/>
</dbReference>
<accession>A0A0I9N517</accession>
<evidence type="ECO:0000313" key="6">
    <source>
        <dbReference type="EMBL" id="CTP81070.1"/>
    </source>
</evidence>
<reference evidence="6" key="2">
    <citation type="submission" date="2012-12" db="EMBL/GenBank/DDBJ databases">
        <authorList>
            <person name="Gao Y.W."/>
            <person name="Fan S.T."/>
            <person name="Sun H.T."/>
            <person name="Wang Z."/>
            <person name="Gao X.L."/>
            <person name="Li Y.G."/>
            <person name="Wang T.C."/>
            <person name="Zhang K."/>
            <person name="Xu W.W."/>
            <person name="Yu Z.J."/>
            <person name="Xia X.Z."/>
        </authorList>
    </citation>
    <scope>NUCLEOTIDE SEQUENCE</scope>
    <source>
        <strain evidence="6">FR3</strain>
    </source>
</reference>
<dbReference type="AlphaFoldDB" id="A0A0I9N517"/>
<feature type="domain" description="Alpha/beta hydrolase fold-3" evidence="5">
    <location>
        <begin position="151"/>
        <end position="300"/>
    </location>
</feature>
<keyword evidence="4" id="KW-0812">Transmembrane</keyword>
<keyword evidence="8" id="KW-1185">Reference proteome</keyword>
<dbReference type="GO" id="GO:0052689">
    <property type="term" value="F:carboxylic ester hydrolase activity"/>
    <property type="evidence" value="ECO:0007669"/>
    <property type="project" value="InterPro"/>
</dbReference>
<evidence type="ECO:0000256" key="3">
    <source>
        <dbReference type="PIRSR" id="PIRSR037251-1"/>
    </source>
</evidence>
<dbReference type="WBParaSite" id="Bm3410.1">
    <property type="protein sequence ID" value="Bm3410.1"/>
    <property type="gene ID" value="WBGene00223671"/>
</dbReference>
<dbReference type="OrthoDB" id="408631at2759"/>
<feature type="domain" description="Alpha/beta hydrolase fold-3" evidence="5">
    <location>
        <begin position="353"/>
        <end position="423"/>
    </location>
</feature>
<evidence type="ECO:0000256" key="4">
    <source>
        <dbReference type="SAM" id="Phobius"/>
    </source>
</evidence>
<keyword evidence="4" id="KW-0472">Membrane</keyword>
<dbReference type="WormBase" id="Bm3410">
    <property type="protein sequence ID" value="BM30610"/>
    <property type="gene ID" value="WBGene00223671"/>
</dbReference>
<dbReference type="ESTHER" id="bruma-a0a0i9n517">
    <property type="family name" value="Arylacetamide_deacetylase"/>
</dbReference>
<dbReference type="PANTHER" id="PTHR48081">
    <property type="entry name" value="AB HYDROLASE SUPERFAMILY PROTEIN C4A8.06C"/>
    <property type="match status" value="1"/>
</dbReference>
<gene>
    <name evidence="6 9 10" type="ORF">Bm3410</name>
    <name evidence="7" type="ORF">BM_BM3410</name>
    <name evidence="6" type="ORF">BM_Bm3410</name>
</gene>
<dbReference type="Pfam" id="PF07859">
    <property type="entry name" value="Abhydrolase_3"/>
    <property type="match status" value="2"/>
</dbReference>
<proteinExistence type="inferred from homology"/>
<dbReference type="InterPro" id="IPR050300">
    <property type="entry name" value="GDXG_lipolytic_enzyme"/>
</dbReference>
<dbReference type="InterPro" id="IPR013094">
    <property type="entry name" value="AB_hydrolase_3"/>
</dbReference>
<dbReference type="Proteomes" id="UP000006672">
    <property type="component" value="Unassembled WGS sequence"/>
</dbReference>
<dbReference type="OMA" id="IGHNLLP"/>
<dbReference type="FunCoup" id="A0A0I9N517">
    <property type="interactions" value="1"/>
</dbReference>